<dbReference type="PANTHER" id="PTHR43364">
    <property type="entry name" value="NADH-SPECIFIC METHYLGLYOXAL REDUCTASE-RELATED"/>
    <property type="match status" value="1"/>
</dbReference>
<organism evidence="2 3">
    <name type="scientific">Flavobacterium hankyongi</name>
    <dbReference type="NCBI Taxonomy" id="1176532"/>
    <lineage>
        <taxon>Bacteria</taxon>
        <taxon>Pseudomonadati</taxon>
        <taxon>Bacteroidota</taxon>
        <taxon>Flavobacteriia</taxon>
        <taxon>Flavobacteriales</taxon>
        <taxon>Flavobacteriaceae</taxon>
        <taxon>Flavobacterium</taxon>
    </lineage>
</organism>
<dbReference type="EMBL" id="BAABIP010000007">
    <property type="protein sequence ID" value="GAA4760559.1"/>
    <property type="molecule type" value="Genomic_DNA"/>
</dbReference>
<dbReference type="SUPFAM" id="SSF51430">
    <property type="entry name" value="NAD(P)-linked oxidoreductase"/>
    <property type="match status" value="1"/>
</dbReference>
<dbReference type="Proteomes" id="UP001500141">
    <property type="component" value="Unassembled WGS sequence"/>
</dbReference>
<reference evidence="3" key="1">
    <citation type="journal article" date="2019" name="Int. J. Syst. Evol. Microbiol.">
        <title>The Global Catalogue of Microorganisms (GCM) 10K type strain sequencing project: providing services to taxonomists for standard genome sequencing and annotation.</title>
        <authorList>
            <consortium name="The Broad Institute Genomics Platform"/>
            <consortium name="The Broad Institute Genome Sequencing Center for Infectious Disease"/>
            <person name="Wu L."/>
            <person name="Ma J."/>
        </authorList>
    </citation>
    <scope>NUCLEOTIDE SEQUENCE [LARGE SCALE GENOMIC DNA]</scope>
    <source>
        <strain evidence="3">JCM 18198</strain>
    </source>
</reference>
<dbReference type="InterPro" id="IPR050523">
    <property type="entry name" value="AKR_Detox_Biosynth"/>
</dbReference>
<sequence>MTWGKWGKNLDIKGIISLMETCLQEQISTFDHADIYGGHTTEEDFGKAFSESKIDRSAIQLISKCGIKYISENRNYDIKHYDYSEEYIIWSVENSLKNLQTDYLDVLLLHRPSPLMIVDEIANAIEKLKTQGKIKSFGLSNFTNSQTQLIQRKIKVDYNQIQFSATHHEAMTDGSLDFMQIHDIAPMCWNPLGSIFKEENDQTQRLKTLLKDLSKKYNTDEDVILLSWILQHPSGILPVIGTTNPERIKNAMKAINLKMDLEDWFRIWTESMGTKVP</sequence>
<feature type="domain" description="NADP-dependent oxidoreductase" evidence="1">
    <location>
        <begin position="15"/>
        <end position="267"/>
    </location>
</feature>
<accession>A0ABP8ZME6</accession>
<dbReference type="CDD" id="cd19092">
    <property type="entry name" value="AKR_BsYcsN_EcYdhF-like"/>
    <property type="match status" value="1"/>
</dbReference>
<name>A0ABP8ZME6_9FLAO</name>
<evidence type="ECO:0000313" key="2">
    <source>
        <dbReference type="EMBL" id="GAA4760559.1"/>
    </source>
</evidence>
<keyword evidence="3" id="KW-1185">Reference proteome</keyword>
<proteinExistence type="predicted"/>
<dbReference type="PRINTS" id="PR00069">
    <property type="entry name" value="ALDKETRDTASE"/>
</dbReference>
<dbReference type="Pfam" id="PF00248">
    <property type="entry name" value="Aldo_ket_red"/>
    <property type="match status" value="1"/>
</dbReference>
<evidence type="ECO:0000259" key="1">
    <source>
        <dbReference type="Pfam" id="PF00248"/>
    </source>
</evidence>
<evidence type="ECO:0000313" key="3">
    <source>
        <dbReference type="Proteomes" id="UP001500141"/>
    </source>
</evidence>
<protein>
    <submittedName>
        <fullName evidence="2">Aldo/keto reductase family oxidoreductase</fullName>
    </submittedName>
</protein>
<dbReference type="InterPro" id="IPR023210">
    <property type="entry name" value="NADP_OxRdtase_dom"/>
</dbReference>
<dbReference type="Gene3D" id="3.20.20.100">
    <property type="entry name" value="NADP-dependent oxidoreductase domain"/>
    <property type="match status" value="1"/>
</dbReference>
<comment type="caution">
    <text evidence="2">The sequence shown here is derived from an EMBL/GenBank/DDBJ whole genome shotgun (WGS) entry which is preliminary data.</text>
</comment>
<dbReference type="PANTHER" id="PTHR43364:SF1">
    <property type="entry name" value="OXIDOREDUCTASE YDHF"/>
    <property type="match status" value="1"/>
</dbReference>
<dbReference type="InterPro" id="IPR020471">
    <property type="entry name" value="AKR"/>
</dbReference>
<gene>
    <name evidence="2" type="ORF">GCM10023230_06840</name>
</gene>
<dbReference type="InterPro" id="IPR036812">
    <property type="entry name" value="NAD(P)_OxRdtase_dom_sf"/>
</dbReference>